<feature type="domain" description="VOC" evidence="1">
    <location>
        <begin position="10"/>
        <end position="123"/>
    </location>
</feature>
<dbReference type="Pfam" id="PF00903">
    <property type="entry name" value="Glyoxalase"/>
    <property type="match status" value="1"/>
</dbReference>
<dbReference type="EMBL" id="BAAALF010000165">
    <property type="protein sequence ID" value="GAA1264600.1"/>
    <property type="molecule type" value="Genomic_DNA"/>
</dbReference>
<dbReference type="InterPro" id="IPR004360">
    <property type="entry name" value="Glyas_Fos-R_dOase_dom"/>
</dbReference>
<gene>
    <name evidence="2" type="ORF">GCM10009665_62470</name>
</gene>
<evidence type="ECO:0000313" key="3">
    <source>
        <dbReference type="Proteomes" id="UP001500037"/>
    </source>
</evidence>
<dbReference type="PROSITE" id="PS51819">
    <property type="entry name" value="VOC"/>
    <property type="match status" value="2"/>
</dbReference>
<dbReference type="PANTHER" id="PTHR33993">
    <property type="entry name" value="GLYOXALASE-RELATED"/>
    <property type="match status" value="1"/>
</dbReference>
<dbReference type="InterPro" id="IPR052164">
    <property type="entry name" value="Anthracycline_SecMetBiosynth"/>
</dbReference>
<dbReference type="InterPro" id="IPR037523">
    <property type="entry name" value="VOC_core"/>
</dbReference>
<accession>A0ABP4HJT8</accession>
<dbReference type="InterPro" id="IPR029068">
    <property type="entry name" value="Glyas_Bleomycin-R_OHBP_Dase"/>
</dbReference>
<protein>
    <submittedName>
        <fullName evidence="2">VOC family protein</fullName>
    </submittedName>
</protein>
<organism evidence="2 3">
    <name type="scientific">Kitasatospora nipponensis</name>
    <dbReference type="NCBI Taxonomy" id="258049"/>
    <lineage>
        <taxon>Bacteria</taxon>
        <taxon>Bacillati</taxon>
        <taxon>Actinomycetota</taxon>
        <taxon>Actinomycetes</taxon>
        <taxon>Kitasatosporales</taxon>
        <taxon>Streptomycetaceae</taxon>
        <taxon>Kitasatospora</taxon>
    </lineage>
</organism>
<evidence type="ECO:0000259" key="1">
    <source>
        <dbReference type="PROSITE" id="PS51819"/>
    </source>
</evidence>
<keyword evidence="3" id="KW-1185">Reference proteome</keyword>
<dbReference type="PANTHER" id="PTHR33993:SF10">
    <property type="entry name" value="CONSERVED PROTEIN"/>
    <property type="match status" value="1"/>
</dbReference>
<proteinExistence type="predicted"/>
<reference evidence="3" key="1">
    <citation type="journal article" date="2019" name="Int. J. Syst. Evol. Microbiol.">
        <title>The Global Catalogue of Microorganisms (GCM) 10K type strain sequencing project: providing services to taxonomists for standard genome sequencing and annotation.</title>
        <authorList>
            <consortium name="The Broad Institute Genomics Platform"/>
            <consortium name="The Broad Institute Genome Sequencing Center for Infectious Disease"/>
            <person name="Wu L."/>
            <person name="Ma J."/>
        </authorList>
    </citation>
    <scope>NUCLEOTIDE SEQUENCE [LARGE SCALE GENOMIC DNA]</scope>
    <source>
        <strain evidence="3">JCM 13004</strain>
    </source>
</reference>
<dbReference type="Pfam" id="PF18029">
    <property type="entry name" value="Glyoxalase_6"/>
    <property type="match status" value="1"/>
</dbReference>
<evidence type="ECO:0000313" key="2">
    <source>
        <dbReference type="EMBL" id="GAA1264600.1"/>
    </source>
</evidence>
<dbReference type="Gene3D" id="3.10.180.10">
    <property type="entry name" value="2,3-Dihydroxybiphenyl 1,2-Dioxygenase, domain 1"/>
    <property type="match status" value="2"/>
</dbReference>
<name>A0ABP4HJT8_9ACTN</name>
<dbReference type="SUPFAM" id="SSF54593">
    <property type="entry name" value="Glyoxalase/Bleomycin resistance protein/Dihydroxybiphenyl dioxygenase"/>
    <property type="match status" value="2"/>
</dbReference>
<feature type="domain" description="VOC" evidence="1">
    <location>
        <begin position="137"/>
        <end position="254"/>
    </location>
</feature>
<dbReference type="InterPro" id="IPR041581">
    <property type="entry name" value="Glyoxalase_6"/>
</dbReference>
<dbReference type="Proteomes" id="UP001500037">
    <property type="component" value="Unassembled WGS sequence"/>
</dbReference>
<comment type="caution">
    <text evidence="2">The sequence shown here is derived from an EMBL/GenBank/DDBJ whole genome shotgun (WGS) entry which is preliminary data.</text>
</comment>
<sequence>MVTTEYPAGSPNWVDLGSPDTGAAAAFYGAVFGWEFRSAGPEAGGYGFFQQGGKTVAAVGPLNEPGAASAWTVYFSTPDADALAKAVEQGGGAVRMAPMDVMDAGRMALFTDPTGGRFAIWQPGRTKGLDAIGEPNTFCWAELHTADPAAAISFYQALYGWGAADSGLPGIEYSVLSVADAGPQDMGFGGVAGPHEGLADGWLLHFAVPDADAAVAATSAQGGSVVMPASDLPTVGRIAVLADPAGAQFAVIQPVPPQSA</sequence>
<dbReference type="RefSeq" id="WP_344445455.1">
    <property type="nucleotide sequence ID" value="NZ_BAAALF010000165.1"/>
</dbReference>
<dbReference type="CDD" id="cd07247">
    <property type="entry name" value="SgaA_N_like"/>
    <property type="match status" value="2"/>
</dbReference>